<sequence length="337" mass="36612">MRSGVDVVTGGAGFIGSHIVDALVHSGRQVRVIDNLAVGKLSNLAQHKDNPAVTFHRADVADKPAMMELIAGAERVFHMAAMADIVPSIQNAEQYFRANVDGTFAVLEAARAAEVKKFLYTASSSCYGIPESWPTPETQPIDTRYPYALTKYLGEQLVLHWAQLYGMPVCSLRLFNVYGPRARTSGTYGAVFGVFLAQLLAGKPLTVVGDGTQTRDFTFVTDVVRAFLTAADKGTPGRVYNVGTGAPVSVNRLVELLNPPEVVYIPKRPGEPDCTMADTRRIVSELGWTPQVSFEQGVAIMMQHIDAWRDAPVWTTDSIADATADWFKYLGPSSAAQ</sequence>
<dbReference type="EMBL" id="FTOA01000003">
    <property type="protein sequence ID" value="SIS76087.1"/>
    <property type="molecule type" value="Genomic_DNA"/>
</dbReference>
<comment type="similarity">
    <text evidence="2">Belongs to the NAD(P)-dependent epimerase/dehydratase family.</text>
</comment>
<evidence type="ECO:0000259" key="3">
    <source>
        <dbReference type="Pfam" id="PF01370"/>
    </source>
</evidence>
<dbReference type="PRINTS" id="PR01713">
    <property type="entry name" value="NUCEPIMERASE"/>
</dbReference>
<dbReference type="Gene3D" id="3.40.50.720">
    <property type="entry name" value="NAD(P)-binding Rossmann-like Domain"/>
    <property type="match status" value="1"/>
</dbReference>
<dbReference type="OrthoDB" id="9801785at2"/>
<dbReference type="Gene3D" id="3.90.25.10">
    <property type="entry name" value="UDP-galactose 4-epimerase, domain 1"/>
    <property type="match status" value="1"/>
</dbReference>
<dbReference type="STRING" id="80876.SAMN05421779_103495"/>
<reference evidence="4 5" key="1">
    <citation type="submission" date="2017-01" db="EMBL/GenBank/DDBJ databases">
        <authorList>
            <person name="Mah S.A."/>
            <person name="Swanson W.J."/>
            <person name="Moy G.W."/>
            <person name="Vacquier V.D."/>
        </authorList>
    </citation>
    <scope>NUCLEOTIDE SEQUENCE [LARGE SCALE GENOMIC DNA]</scope>
    <source>
        <strain evidence="4 5">DSM 11589</strain>
    </source>
</reference>
<dbReference type="RefSeq" id="WP_076400205.1">
    <property type="nucleotide sequence ID" value="NZ_FTOA01000003.1"/>
</dbReference>
<evidence type="ECO:0000313" key="4">
    <source>
        <dbReference type="EMBL" id="SIS76087.1"/>
    </source>
</evidence>
<dbReference type="CDD" id="cd05256">
    <property type="entry name" value="UDP_AE_SDR_e"/>
    <property type="match status" value="1"/>
</dbReference>
<evidence type="ECO:0000256" key="1">
    <source>
        <dbReference type="ARBA" id="ARBA00005125"/>
    </source>
</evidence>
<feature type="domain" description="NAD-dependent epimerase/dehydratase" evidence="3">
    <location>
        <begin position="7"/>
        <end position="243"/>
    </location>
</feature>
<comment type="pathway">
    <text evidence="1">Bacterial outer membrane biogenesis; LPS O-antigen biosynthesis.</text>
</comment>
<proteinExistence type="inferred from homology"/>
<protein>
    <submittedName>
        <fullName evidence="4">UDP-glucose 4-epimerase</fullName>
    </submittedName>
</protein>
<accession>A0A1N7LQG0</accession>
<dbReference type="InterPro" id="IPR001509">
    <property type="entry name" value="Epimerase_deHydtase"/>
</dbReference>
<keyword evidence="5" id="KW-1185">Reference proteome</keyword>
<dbReference type="SUPFAM" id="SSF51735">
    <property type="entry name" value="NAD(P)-binding Rossmann-fold domains"/>
    <property type="match status" value="1"/>
</dbReference>
<dbReference type="AlphaFoldDB" id="A0A1N7LQG0"/>
<dbReference type="Proteomes" id="UP000185678">
    <property type="component" value="Unassembled WGS sequence"/>
</dbReference>
<dbReference type="Pfam" id="PF01370">
    <property type="entry name" value="Epimerase"/>
    <property type="match status" value="1"/>
</dbReference>
<dbReference type="InterPro" id="IPR036291">
    <property type="entry name" value="NAD(P)-bd_dom_sf"/>
</dbReference>
<gene>
    <name evidence="4" type="ORF">SAMN05421779_103495</name>
</gene>
<evidence type="ECO:0000313" key="5">
    <source>
        <dbReference type="Proteomes" id="UP000185678"/>
    </source>
</evidence>
<organism evidence="4 5">
    <name type="scientific">Insolitispirillum peregrinum</name>
    <dbReference type="NCBI Taxonomy" id="80876"/>
    <lineage>
        <taxon>Bacteria</taxon>
        <taxon>Pseudomonadati</taxon>
        <taxon>Pseudomonadota</taxon>
        <taxon>Alphaproteobacteria</taxon>
        <taxon>Rhodospirillales</taxon>
        <taxon>Novispirillaceae</taxon>
        <taxon>Insolitispirillum</taxon>
    </lineage>
</organism>
<evidence type="ECO:0000256" key="2">
    <source>
        <dbReference type="ARBA" id="ARBA00007637"/>
    </source>
</evidence>
<name>A0A1N7LQG0_9PROT</name>
<dbReference type="PANTHER" id="PTHR43000">
    <property type="entry name" value="DTDP-D-GLUCOSE 4,6-DEHYDRATASE-RELATED"/>
    <property type="match status" value="1"/>
</dbReference>